<name>A0A6A6EWV1_9PEZI</name>
<keyword evidence="4 7" id="KW-1133">Transmembrane helix</keyword>
<keyword evidence="10" id="KW-0430">Lectin</keyword>
<evidence type="ECO:0000256" key="4">
    <source>
        <dbReference type="ARBA" id="ARBA00022989"/>
    </source>
</evidence>
<dbReference type="Gene3D" id="2.60.120.200">
    <property type="match status" value="1"/>
</dbReference>
<protein>
    <submittedName>
        <fullName evidence="10">Concanavalin A-like lectin/glucanase</fullName>
    </submittedName>
</protein>
<dbReference type="SUPFAM" id="SSF49899">
    <property type="entry name" value="Concanavalin A-like lectins/glucanases"/>
    <property type="match status" value="1"/>
</dbReference>
<organism evidence="10 11">
    <name type="scientific">Zopfia rhizophila CBS 207.26</name>
    <dbReference type="NCBI Taxonomy" id="1314779"/>
    <lineage>
        <taxon>Eukaryota</taxon>
        <taxon>Fungi</taxon>
        <taxon>Dikarya</taxon>
        <taxon>Ascomycota</taxon>
        <taxon>Pezizomycotina</taxon>
        <taxon>Dothideomycetes</taxon>
        <taxon>Dothideomycetes incertae sedis</taxon>
        <taxon>Zopfiaceae</taxon>
        <taxon>Zopfia</taxon>
    </lineage>
</organism>
<dbReference type="GO" id="GO:0000139">
    <property type="term" value="C:Golgi membrane"/>
    <property type="evidence" value="ECO:0007669"/>
    <property type="project" value="TreeGrafter"/>
</dbReference>
<keyword evidence="5 7" id="KW-0472">Membrane</keyword>
<dbReference type="EMBL" id="ML994610">
    <property type="protein sequence ID" value="KAF2195492.1"/>
    <property type="molecule type" value="Genomic_DNA"/>
</dbReference>
<feature type="transmembrane region" description="Helical" evidence="7">
    <location>
        <begin position="414"/>
        <end position="432"/>
    </location>
</feature>
<feature type="region of interest" description="Disordered" evidence="6">
    <location>
        <begin position="257"/>
        <end position="277"/>
    </location>
</feature>
<evidence type="ECO:0000256" key="2">
    <source>
        <dbReference type="ARBA" id="ARBA00022692"/>
    </source>
</evidence>
<dbReference type="Pfam" id="PF03388">
    <property type="entry name" value="Lectin_leg-like"/>
    <property type="match status" value="1"/>
</dbReference>
<dbReference type="PANTHER" id="PTHR12223">
    <property type="entry name" value="VESICULAR MANNOSE-BINDING LECTIN"/>
    <property type="match status" value="1"/>
</dbReference>
<evidence type="ECO:0000313" key="11">
    <source>
        <dbReference type="Proteomes" id="UP000800200"/>
    </source>
</evidence>
<dbReference type="AlphaFoldDB" id="A0A6A6EWV1"/>
<dbReference type="InterPro" id="IPR035661">
    <property type="entry name" value="EMP46/EMP47_N"/>
</dbReference>
<evidence type="ECO:0000256" key="3">
    <source>
        <dbReference type="ARBA" id="ARBA00022729"/>
    </source>
</evidence>
<evidence type="ECO:0000256" key="8">
    <source>
        <dbReference type="SAM" id="SignalP"/>
    </source>
</evidence>
<dbReference type="GO" id="GO:0005537">
    <property type="term" value="F:D-mannose binding"/>
    <property type="evidence" value="ECO:0007669"/>
    <property type="project" value="TreeGrafter"/>
</dbReference>
<feature type="chain" id="PRO_5025584334" evidence="8">
    <location>
        <begin position="24"/>
        <end position="443"/>
    </location>
</feature>
<evidence type="ECO:0000256" key="7">
    <source>
        <dbReference type="SAM" id="Phobius"/>
    </source>
</evidence>
<sequence length="443" mass="50374">MYIGSQTLRTIAWSAFALSAARAQYTIDNLSFGHRDGPLSPNMRGVPHWYANGDGYTPEILSDRVILTPPYPGMKRGSLWTEDVLNHEEWAAELSFRATGLDRGGGNLQVWYVKDNQKDQTPSSLYTASPFDGLVLLIDQYEGRGGSIRGFLNDGTIDFKSHHSPDTLSFGQCDHPYRNHGMLTVLRLRQIHGVLEVTVDGHPCFKTDKVKLPTGYYFGLSASSAENPDSFEVHKFIVSTANTIGSEEPHYQRYHPEHEPQQQAMHQQDQGRDQQKEPSLGEIPQMLSDVLAGSIRSQQDQFADLHNRIQIINHRVNDIYHMLERLESKSEERFLDVMHRVVPVDDRTNAMMRNVEKVERISMEVQRDLESKDFKEMLNVVHRAIEDSHNALSGQMPLAMAHIVGSHQPKMHTFLFLAIVVQVLIVGAYLVYKKKKLTPKKYL</sequence>
<feature type="signal peptide" evidence="8">
    <location>
        <begin position="1"/>
        <end position="23"/>
    </location>
</feature>
<dbReference type="GO" id="GO:0005789">
    <property type="term" value="C:endoplasmic reticulum membrane"/>
    <property type="evidence" value="ECO:0007669"/>
    <property type="project" value="TreeGrafter"/>
</dbReference>
<dbReference type="InterPro" id="IPR005052">
    <property type="entry name" value="Lectin_leg"/>
</dbReference>
<dbReference type="Proteomes" id="UP000800200">
    <property type="component" value="Unassembled WGS sequence"/>
</dbReference>
<gene>
    <name evidence="10" type="ORF">K469DRAFT_722714</name>
</gene>
<evidence type="ECO:0000256" key="6">
    <source>
        <dbReference type="SAM" id="MobiDB-lite"/>
    </source>
</evidence>
<proteinExistence type="predicted"/>
<dbReference type="PROSITE" id="PS51328">
    <property type="entry name" value="L_LECTIN_LIKE"/>
    <property type="match status" value="1"/>
</dbReference>
<evidence type="ECO:0000313" key="10">
    <source>
        <dbReference type="EMBL" id="KAF2195492.1"/>
    </source>
</evidence>
<dbReference type="InterPro" id="IPR051136">
    <property type="entry name" value="Intracellular_Lectin-GPT"/>
</dbReference>
<comment type="subcellular location">
    <subcellularLocation>
        <location evidence="1">Membrane</location>
        <topology evidence="1">Single-pass type I membrane protein</topology>
    </subcellularLocation>
</comment>
<keyword evidence="3 8" id="KW-0732">Signal</keyword>
<feature type="domain" description="L-type lectin-like" evidence="9">
    <location>
        <begin position="27"/>
        <end position="241"/>
    </location>
</feature>
<evidence type="ECO:0000256" key="1">
    <source>
        <dbReference type="ARBA" id="ARBA00004479"/>
    </source>
</evidence>
<dbReference type="GO" id="GO:0005793">
    <property type="term" value="C:endoplasmic reticulum-Golgi intermediate compartment"/>
    <property type="evidence" value="ECO:0007669"/>
    <property type="project" value="TreeGrafter"/>
</dbReference>
<evidence type="ECO:0000259" key="9">
    <source>
        <dbReference type="PROSITE" id="PS51328"/>
    </source>
</evidence>
<dbReference type="InterPro" id="IPR013320">
    <property type="entry name" value="ConA-like_dom_sf"/>
</dbReference>
<dbReference type="PANTHER" id="PTHR12223:SF28">
    <property type="entry name" value="LECTIN, MANNOSE BINDING 1 LIKE"/>
    <property type="match status" value="1"/>
</dbReference>
<reference evidence="10" key="1">
    <citation type="journal article" date="2020" name="Stud. Mycol.">
        <title>101 Dothideomycetes genomes: a test case for predicting lifestyles and emergence of pathogens.</title>
        <authorList>
            <person name="Haridas S."/>
            <person name="Albert R."/>
            <person name="Binder M."/>
            <person name="Bloem J."/>
            <person name="Labutti K."/>
            <person name="Salamov A."/>
            <person name="Andreopoulos B."/>
            <person name="Baker S."/>
            <person name="Barry K."/>
            <person name="Bills G."/>
            <person name="Bluhm B."/>
            <person name="Cannon C."/>
            <person name="Castanera R."/>
            <person name="Culley D."/>
            <person name="Daum C."/>
            <person name="Ezra D."/>
            <person name="Gonzalez J."/>
            <person name="Henrissat B."/>
            <person name="Kuo A."/>
            <person name="Liang C."/>
            <person name="Lipzen A."/>
            <person name="Lutzoni F."/>
            <person name="Magnuson J."/>
            <person name="Mondo S."/>
            <person name="Nolan M."/>
            <person name="Ohm R."/>
            <person name="Pangilinan J."/>
            <person name="Park H.-J."/>
            <person name="Ramirez L."/>
            <person name="Alfaro M."/>
            <person name="Sun H."/>
            <person name="Tritt A."/>
            <person name="Yoshinaga Y."/>
            <person name="Zwiers L.-H."/>
            <person name="Turgeon B."/>
            <person name="Goodwin S."/>
            <person name="Spatafora J."/>
            <person name="Crous P."/>
            <person name="Grigoriev I."/>
        </authorList>
    </citation>
    <scope>NUCLEOTIDE SEQUENCE</scope>
    <source>
        <strain evidence="10">CBS 207.26</strain>
    </source>
</reference>
<accession>A0A6A6EWV1</accession>
<dbReference type="CDD" id="cd06903">
    <property type="entry name" value="lectin_EMP46_EMP47"/>
    <property type="match status" value="1"/>
</dbReference>
<evidence type="ECO:0000256" key="5">
    <source>
        <dbReference type="ARBA" id="ARBA00023136"/>
    </source>
</evidence>
<dbReference type="GO" id="GO:0030134">
    <property type="term" value="C:COPII-coated ER to Golgi transport vesicle"/>
    <property type="evidence" value="ECO:0007669"/>
    <property type="project" value="TreeGrafter"/>
</dbReference>
<dbReference type="OrthoDB" id="10265193at2759"/>
<keyword evidence="11" id="KW-1185">Reference proteome</keyword>
<dbReference type="GO" id="GO:0006888">
    <property type="term" value="P:endoplasmic reticulum to Golgi vesicle-mediated transport"/>
    <property type="evidence" value="ECO:0007669"/>
    <property type="project" value="TreeGrafter"/>
</dbReference>
<keyword evidence="2 7" id="KW-0812">Transmembrane</keyword>